<comment type="function">
    <text evidence="4">Catalyzes the interconversion of L-alanine and D-alanine. May also act on other amino acids.</text>
</comment>
<comment type="caution">
    <text evidence="6">The sequence shown here is derived from an EMBL/GenBank/DDBJ whole genome shotgun (WGS) entry which is preliminary data.</text>
</comment>
<dbReference type="CDD" id="cd00430">
    <property type="entry name" value="PLPDE_III_AR"/>
    <property type="match status" value="1"/>
</dbReference>
<dbReference type="InterPro" id="IPR000821">
    <property type="entry name" value="Ala_racemase"/>
</dbReference>
<feature type="active site" description="Proton acceptor; specific for D-alanine" evidence="4">
    <location>
        <position position="41"/>
    </location>
</feature>
<gene>
    <name evidence="6" type="primary">alr</name>
    <name evidence="6" type="ORF">GCM10009737_30830</name>
</gene>
<evidence type="ECO:0000256" key="2">
    <source>
        <dbReference type="ARBA" id="ARBA00022898"/>
    </source>
</evidence>
<dbReference type="Pfam" id="PF01168">
    <property type="entry name" value="Ala_racemase_N"/>
    <property type="match status" value="1"/>
</dbReference>
<organism evidence="6 7">
    <name type="scientific">Nocardioides lentus</name>
    <dbReference type="NCBI Taxonomy" id="338077"/>
    <lineage>
        <taxon>Bacteria</taxon>
        <taxon>Bacillati</taxon>
        <taxon>Actinomycetota</taxon>
        <taxon>Actinomycetes</taxon>
        <taxon>Propionibacteriales</taxon>
        <taxon>Nocardioidaceae</taxon>
        <taxon>Nocardioides</taxon>
    </lineage>
</organism>
<keyword evidence="7" id="KW-1185">Reference proteome</keyword>
<dbReference type="PROSITE" id="PS00395">
    <property type="entry name" value="ALANINE_RACEMASE"/>
    <property type="match status" value="1"/>
</dbReference>
<dbReference type="Proteomes" id="UP001501612">
    <property type="component" value="Unassembled WGS sequence"/>
</dbReference>
<dbReference type="Pfam" id="PF00842">
    <property type="entry name" value="Ala_racemase_C"/>
    <property type="match status" value="1"/>
</dbReference>
<comment type="catalytic activity">
    <reaction evidence="4">
        <text>L-alanine = D-alanine</text>
        <dbReference type="Rhea" id="RHEA:20249"/>
        <dbReference type="ChEBI" id="CHEBI:57416"/>
        <dbReference type="ChEBI" id="CHEBI:57972"/>
        <dbReference type="EC" id="5.1.1.1"/>
    </reaction>
</comment>
<dbReference type="SUPFAM" id="SSF50621">
    <property type="entry name" value="Alanine racemase C-terminal domain-like"/>
    <property type="match status" value="1"/>
</dbReference>
<evidence type="ECO:0000313" key="6">
    <source>
        <dbReference type="EMBL" id="GAA1926805.1"/>
    </source>
</evidence>
<reference evidence="7" key="1">
    <citation type="journal article" date="2019" name="Int. J. Syst. Evol. Microbiol.">
        <title>The Global Catalogue of Microorganisms (GCM) 10K type strain sequencing project: providing services to taxonomists for standard genome sequencing and annotation.</title>
        <authorList>
            <consortium name="The Broad Institute Genomics Platform"/>
            <consortium name="The Broad Institute Genome Sequencing Center for Infectious Disease"/>
            <person name="Wu L."/>
            <person name="Ma J."/>
        </authorList>
    </citation>
    <scope>NUCLEOTIDE SEQUENCE [LARGE SCALE GENOMIC DNA]</scope>
    <source>
        <strain evidence="7">JCM 14046</strain>
    </source>
</reference>
<dbReference type="SMART" id="SM01005">
    <property type="entry name" value="Ala_racemase_C"/>
    <property type="match status" value="1"/>
</dbReference>
<evidence type="ECO:0000256" key="4">
    <source>
        <dbReference type="HAMAP-Rule" id="MF_01201"/>
    </source>
</evidence>
<dbReference type="EMBL" id="BAAAMY010000007">
    <property type="protein sequence ID" value="GAA1926805.1"/>
    <property type="molecule type" value="Genomic_DNA"/>
</dbReference>
<dbReference type="InterPro" id="IPR011079">
    <property type="entry name" value="Ala_racemase_C"/>
</dbReference>
<comment type="cofactor">
    <cofactor evidence="1 4">
        <name>pyridoxal 5'-phosphate</name>
        <dbReference type="ChEBI" id="CHEBI:597326"/>
    </cofactor>
</comment>
<dbReference type="InterPro" id="IPR009006">
    <property type="entry name" value="Ala_racemase/Decarboxylase_C"/>
</dbReference>
<comment type="pathway">
    <text evidence="4">Amino-acid biosynthesis; D-alanine biosynthesis; D-alanine from L-alanine: step 1/1.</text>
</comment>
<dbReference type="InterPro" id="IPR001608">
    <property type="entry name" value="Ala_racemase_N"/>
</dbReference>
<dbReference type="RefSeq" id="WP_344008480.1">
    <property type="nucleotide sequence ID" value="NZ_BAAAMY010000007.1"/>
</dbReference>
<dbReference type="PRINTS" id="PR00992">
    <property type="entry name" value="ALARACEMASE"/>
</dbReference>
<dbReference type="SUPFAM" id="SSF51419">
    <property type="entry name" value="PLP-binding barrel"/>
    <property type="match status" value="1"/>
</dbReference>
<feature type="binding site" evidence="4">
    <location>
        <position position="139"/>
    </location>
    <ligand>
        <name>substrate</name>
    </ligand>
</feature>
<keyword evidence="3 4" id="KW-0413">Isomerase</keyword>
<feature type="domain" description="Alanine racemase C-terminal" evidence="5">
    <location>
        <begin position="252"/>
        <end position="383"/>
    </location>
</feature>
<dbReference type="InterPro" id="IPR029066">
    <property type="entry name" value="PLP-binding_barrel"/>
</dbReference>
<protein>
    <recommendedName>
        <fullName evidence="4">Alanine racemase</fullName>
        <ecNumber evidence="4">5.1.1.1</ecNumber>
    </recommendedName>
</protein>
<dbReference type="EC" id="5.1.1.1" evidence="4"/>
<dbReference type="Gene3D" id="2.40.37.10">
    <property type="entry name" value="Lyase, Ornithine Decarboxylase, Chain A, domain 1"/>
    <property type="match status" value="1"/>
</dbReference>
<evidence type="ECO:0000256" key="3">
    <source>
        <dbReference type="ARBA" id="ARBA00023235"/>
    </source>
</evidence>
<evidence type="ECO:0000256" key="1">
    <source>
        <dbReference type="ARBA" id="ARBA00001933"/>
    </source>
</evidence>
<evidence type="ECO:0000259" key="5">
    <source>
        <dbReference type="SMART" id="SM01005"/>
    </source>
</evidence>
<feature type="modified residue" description="N6-(pyridoxal phosphate)lysine" evidence="4">
    <location>
        <position position="41"/>
    </location>
</feature>
<accession>A0ABP5B1F0</accession>
<dbReference type="NCBIfam" id="TIGR00492">
    <property type="entry name" value="alr"/>
    <property type="match status" value="1"/>
</dbReference>
<sequence>MPAPPTTPPRVEVRVDLDAVRDNVARLRGLVAPAVLMAVVKADGYGHGLVEAAGAARAGGADWLATATPEEALALRAAGDAGPLLCWLTTPGDDLRPAVAAGVDLTAYAPDEVAAVAAAARAVGRPARLQLKVDTGLSRGGATPAGWPALVRAAAAARDAGDVVVTGTWSHFACADEPAHPANDTQQAVFDSALATMADLGVDPGLRHLANSAAALLRPAAAYDAVRCGIATYGVDPAPGAHDWTALGLRPAMSVRARVAMVKRIEAGAGVSYGHRWTAPHDTWVALVPAGYGDGVPRHASDVAEVLVAGRRRPLRGTVCMDQVVVELGPDDADRVEPGSEAVLLGDPARGEPSATEWAEVSGTIGYEVVTRMGGWRTVRTHHGEVDA</sequence>
<keyword evidence="2 4" id="KW-0663">Pyridoxal phosphate</keyword>
<evidence type="ECO:0000313" key="7">
    <source>
        <dbReference type="Proteomes" id="UP001501612"/>
    </source>
</evidence>
<dbReference type="HAMAP" id="MF_01201">
    <property type="entry name" value="Ala_racemase"/>
    <property type="match status" value="1"/>
</dbReference>
<dbReference type="InterPro" id="IPR020622">
    <property type="entry name" value="Ala_racemase_pyridoxalP-BS"/>
</dbReference>
<comment type="similarity">
    <text evidence="4">Belongs to the alanine racemase family.</text>
</comment>
<name>A0ABP5B1F0_9ACTN</name>
<dbReference type="PANTHER" id="PTHR30511">
    <property type="entry name" value="ALANINE RACEMASE"/>
    <property type="match status" value="1"/>
</dbReference>
<feature type="active site" description="Proton acceptor; specific for L-alanine" evidence="4">
    <location>
        <position position="273"/>
    </location>
</feature>
<proteinExistence type="inferred from homology"/>
<feature type="binding site" evidence="4">
    <location>
        <position position="321"/>
    </location>
    <ligand>
        <name>substrate</name>
    </ligand>
</feature>
<dbReference type="Gene3D" id="3.20.20.10">
    <property type="entry name" value="Alanine racemase"/>
    <property type="match status" value="1"/>
</dbReference>
<dbReference type="PANTHER" id="PTHR30511:SF0">
    <property type="entry name" value="ALANINE RACEMASE, CATABOLIC-RELATED"/>
    <property type="match status" value="1"/>
</dbReference>